<organism evidence="2 4">
    <name type="scientific">Biomphalaria glabrata</name>
    <name type="common">Bloodfluke planorb</name>
    <name type="synonym">Freshwater snail</name>
    <dbReference type="NCBI Taxonomy" id="6526"/>
    <lineage>
        <taxon>Eukaryota</taxon>
        <taxon>Metazoa</taxon>
        <taxon>Spiralia</taxon>
        <taxon>Lophotrochozoa</taxon>
        <taxon>Mollusca</taxon>
        <taxon>Gastropoda</taxon>
        <taxon>Heterobranchia</taxon>
        <taxon>Euthyneura</taxon>
        <taxon>Panpulmonata</taxon>
        <taxon>Hygrophila</taxon>
        <taxon>Lymnaeoidea</taxon>
        <taxon>Planorbidae</taxon>
        <taxon>Biomphalaria</taxon>
    </lineage>
</organism>
<dbReference type="GO" id="GO:0045892">
    <property type="term" value="P:negative regulation of DNA-templated transcription"/>
    <property type="evidence" value="ECO:0007669"/>
    <property type="project" value="InterPro"/>
</dbReference>
<protein>
    <submittedName>
        <fullName evidence="3 4">Uncharacterized protein LOC106073299</fullName>
    </submittedName>
</protein>
<keyword evidence="2" id="KW-1185">Reference proteome</keyword>
<dbReference type="InterPro" id="IPR031602">
    <property type="entry name" value="CIPC"/>
</dbReference>
<dbReference type="Pfam" id="PF15800">
    <property type="entry name" value="CiPC"/>
    <property type="match status" value="1"/>
</dbReference>
<dbReference type="AlphaFoldDB" id="A0A9W2ZWH9"/>
<feature type="compositionally biased region" description="Polar residues" evidence="1">
    <location>
        <begin position="294"/>
        <end position="313"/>
    </location>
</feature>
<evidence type="ECO:0000313" key="5">
    <source>
        <dbReference type="RefSeq" id="XP_055879334.1"/>
    </source>
</evidence>
<accession>A0A9W2ZWH9</accession>
<feature type="region of interest" description="Disordered" evidence="1">
    <location>
        <begin position="290"/>
        <end position="316"/>
    </location>
</feature>
<name>A0A9W2ZWH9_BIOGL</name>
<sequence length="570" mass="61811">MGEKEDMLRTLLFDDTDNFEPTCHDREINLVCDVPIHLNRANITKCTDRENHIVSQQNKNAIGSSFNSQQPCTQQLNQGFNMPGQVLNSFNATSVFHKPITSLSAVMGSNHYRPLRPASTPSNDLFSHNTTNALSSHNTATKQTFQADVNLNPAFLKHCPASYPQALNGMFSRNMHASPNLSEPFIQKSSEVSAFDSSHSVSAFDSSHSVSGYNPAVLSPLAPNVISNLGSVHVLPSVPSHYNSSPTNGLQAGAAVNMMSICDISKKSESLLKSCFTGQIHKSEQYDISGGQKLASSGTPSQPLPTGSFPNHSHLTEDSSHIALNKSITQSYASLVPWTSKLTAPGYEPLPMPAFDAMPITLENSEKGSALSLSPTTQSTTSRNLRSLPLYSRLRTGVACDETNLLTKLKNGAVRSSSQFQRLNCKTLLNKEHRFKKTADALQKSGLWEVAMKTGNLIKRNQELQRELELFRADALAFLKSVIKNPQNRDFLKQVLNNALSTNSNSRGSPSVMSVVVSAAAAAAASGRLDSCGSLNSCVPETMNIVDNHMTSAINNHLSDCNTVVAMDMK</sequence>
<evidence type="ECO:0000313" key="4">
    <source>
        <dbReference type="RefSeq" id="XP_055879332.1"/>
    </source>
</evidence>
<dbReference type="RefSeq" id="XP_055879334.1">
    <property type="nucleotide sequence ID" value="XM_056023359.1"/>
</dbReference>
<evidence type="ECO:0000256" key="1">
    <source>
        <dbReference type="SAM" id="MobiDB-lite"/>
    </source>
</evidence>
<dbReference type="RefSeq" id="XP_055879332.1">
    <property type="nucleotide sequence ID" value="XM_056023357.1"/>
</dbReference>
<dbReference type="Proteomes" id="UP001165740">
    <property type="component" value="Chromosome 3"/>
</dbReference>
<evidence type="ECO:0000313" key="3">
    <source>
        <dbReference type="RefSeq" id="XP_055879331.1"/>
    </source>
</evidence>
<evidence type="ECO:0000313" key="2">
    <source>
        <dbReference type="Proteomes" id="UP001165740"/>
    </source>
</evidence>
<reference evidence="3 4" key="1">
    <citation type="submission" date="2025-04" db="UniProtKB">
        <authorList>
            <consortium name="RefSeq"/>
        </authorList>
    </citation>
    <scope>IDENTIFICATION</scope>
</reference>
<dbReference type="OrthoDB" id="6086172at2759"/>
<proteinExistence type="predicted"/>
<dbReference type="RefSeq" id="XP_055879331.1">
    <property type="nucleotide sequence ID" value="XM_056023356.1"/>
</dbReference>
<gene>
    <name evidence="3 4 5" type="primary">LOC106073299</name>
</gene>
<dbReference type="GO" id="GO:0042754">
    <property type="term" value="P:negative regulation of circadian rhythm"/>
    <property type="evidence" value="ECO:0007669"/>
    <property type="project" value="InterPro"/>
</dbReference>
<dbReference type="GeneID" id="106073299"/>